<keyword evidence="6 10" id="KW-0665">Pyrimidine biosynthesis</keyword>
<dbReference type="PIRSF" id="PIRSF006816">
    <property type="entry name" value="Cyc3_hyd_g"/>
    <property type="match status" value="1"/>
</dbReference>
<accession>A0ABS6EQA2</accession>
<keyword evidence="4 10" id="KW-0479">Metal-binding</keyword>
<feature type="binding site" evidence="10">
    <location>
        <position position="217"/>
    </location>
    <ligand>
        <name>[2Fe-2S] cluster</name>
        <dbReference type="ChEBI" id="CHEBI:190135"/>
    </ligand>
</feature>
<sequence>MSIQEICTVRDNQTLSRNIFALTIHAPKIVALAKPGQFVHITCGDANLLRRPISICQAHDETLKIVFVVKGEGTKWLSQRKVGDTLDILGPVGNGFDLTRLGDRPVFIGGGIGVPPMLQTMQAARAAGAQPTAILGFRNKDAVILEDDFQAVGTVYTATDDGSYGIHGFVSDVLKEHLDEFTSVCACGPKPMLHALADIAEAKGIPCQVSMEERMGCGIGACLVCVCSLKNKDGSTRYGHVCKDGPVFDSKEVQW</sequence>
<comment type="caution">
    <text evidence="12">The sequence shown here is derived from an EMBL/GenBank/DDBJ whole genome shotgun (WGS) entry which is preliminary data.</text>
</comment>
<feature type="binding site" evidence="10">
    <location>
        <position position="242"/>
    </location>
    <ligand>
        <name>[2Fe-2S] cluster</name>
        <dbReference type="ChEBI" id="CHEBI:190135"/>
    </ligand>
</feature>
<reference evidence="12 13" key="1">
    <citation type="submission" date="2021-06" db="EMBL/GenBank/DDBJ databases">
        <authorList>
            <person name="Sun Q."/>
            <person name="Li D."/>
        </authorList>
    </citation>
    <scope>NUCLEOTIDE SEQUENCE [LARGE SCALE GENOMIC DNA]</scope>
    <source>
        <strain evidence="12 13">MSJd-7</strain>
    </source>
</reference>
<comment type="function">
    <text evidence="10">Responsible for channeling the electrons from the oxidation of dihydroorotate from the FMN redox center in the PyrD type B subunit to the ultimate electron acceptor NAD(+).</text>
</comment>
<comment type="caution">
    <text evidence="10">Lacks conserved residue(s) required for the propagation of feature annotation.</text>
</comment>
<evidence type="ECO:0000259" key="11">
    <source>
        <dbReference type="PROSITE" id="PS51384"/>
    </source>
</evidence>
<protein>
    <recommendedName>
        <fullName evidence="10">Dihydroorotate dehydrogenase B (NAD(+)), electron transfer subunit</fullName>
    </recommendedName>
    <alternativeName>
        <fullName evidence="10">Dihydroorotate oxidase B, electron transfer subunit</fullName>
    </alternativeName>
</protein>
<dbReference type="Pfam" id="PF10418">
    <property type="entry name" value="DHODB_Fe-S_bind"/>
    <property type="match status" value="1"/>
</dbReference>
<gene>
    <name evidence="10" type="primary">pyrK</name>
    <name evidence="12" type="ORF">KQI75_04290</name>
</gene>
<name>A0ABS6EQA2_9FIRM</name>
<evidence type="ECO:0000313" key="12">
    <source>
        <dbReference type="EMBL" id="MBU5489846.1"/>
    </source>
</evidence>
<dbReference type="EMBL" id="JAHLQI010000002">
    <property type="protein sequence ID" value="MBU5489846.1"/>
    <property type="molecule type" value="Genomic_DNA"/>
</dbReference>
<dbReference type="Proteomes" id="UP000783588">
    <property type="component" value="Unassembled WGS sequence"/>
</dbReference>
<organism evidence="12 13">
    <name type="scientific">Butyricicoccus intestinisimiae</name>
    <dbReference type="NCBI Taxonomy" id="2841509"/>
    <lineage>
        <taxon>Bacteria</taxon>
        <taxon>Bacillati</taxon>
        <taxon>Bacillota</taxon>
        <taxon>Clostridia</taxon>
        <taxon>Eubacteriales</taxon>
        <taxon>Butyricicoccaceae</taxon>
        <taxon>Butyricicoccus</taxon>
    </lineage>
</organism>
<keyword evidence="5 10" id="KW-0274">FAD</keyword>
<dbReference type="PANTHER" id="PTHR43513">
    <property type="entry name" value="DIHYDROOROTATE DEHYDROGENASE B (NAD(+)), ELECTRON TRANSFER SUBUNIT"/>
    <property type="match status" value="1"/>
</dbReference>
<dbReference type="Pfam" id="PF00175">
    <property type="entry name" value="NAD_binding_1"/>
    <property type="match status" value="1"/>
</dbReference>
<keyword evidence="9 10" id="KW-0411">Iron-sulfur</keyword>
<evidence type="ECO:0000256" key="9">
    <source>
        <dbReference type="ARBA" id="ARBA00023014"/>
    </source>
</evidence>
<evidence type="ECO:0000256" key="7">
    <source>
        <dbReference type="ARBA" id="ARBA00022982"/>
    </source>
</evidence>
<keyword evidence="2 10" id="KW-0285">Flavoprotein</keyword>
<dbReference type="HAMAP" id="MF_01211">
    <property type="entry name" value="DHODB_Fe_S_bind"/>
    <property type="match status" value="1"/>
</dbReference>
<keyword evidence="1 10" id="KW-0813">Transport</keyword>
<comment type="cofactor">
    <cofactor evidence="10">
        <name>[2Fe-2S] cluster</name>
        <dbReference type="ChEBI" id="CHEBI:190135"/>
    </cofactor>
    <text evidence="10">Binds 1 [2Fe-2S] cluster per subunit.</text>
</comment>
<dbReference type="PANTHER" id="PTHR43513:SF3">
    <property type="entry name" value="DIHYDROOROTATE DEHYDROGENASE B (NAD(+)), ELECTRON TRANSFER SUBUNIT-RELATED"/>
    <property type="match status" value="1"/>
</dbReference>
<evidence type="ECO:0000256" key="8">
    <source>
        <dbReference type="ARBA" id="ARBA00023004"/>
    </source>
</evidence>
<dbReference type="InterPro" id="IPR017927">
    <property type="entry name" value="FAD-bd_FR_type"/>
</dbReference>
<feature type="binding site" evidence="10">
    <location>
        <begin position="51"/>
        <end position="54"/>
    </location>
    <ligand>
        <name>FAD</name>
        <dbReference type="ChEBI" id="CHEBI:57692"/>
    </ligand>
</feature>
<dbReference type="PROSITE" id="PS51384">
    <property type="entry name" value="FAD_FR"/>
    <property type="match status" value="1"/>
</dbReference>
<dbReference type="InterPro" id="IPR001433">
    <property type="entry name" value="OxRdtase_FAD/NAD-bd"/>
</dbReference>
<dbReference type="InterPro" id="IPR023455">
    <property type="entry name" value="Dihydroorotate_DHASE_ETsu"/>
</dbReference>
<comment type="similarity">
    <text evidence="10">Belongs to the PyrK family.</text>
</comment>
<keyword evidence="7 10" id="KW-0249">Electron transport</keyword>
<proteinExistence type="inferred from homology"/>
<feature type="binding site" evidence="10">
    <location>
        <position position="225"/>
    </location>
    <ligand>
        <name>[2Fe-2S] cluster</name>
        <dbReference type="ChEBI" id="CHEBI:190135"/>
    </ligand>
</feature>
<evidence type="ECO:0000256" key="4">
    <source>
        <dbReference type="ARBA" id="ARBA00022723"/>
    </source>
</evidence>
<feature type="binding site" evidence="10">
    <location>
        <position position="222"/>
    </location>
    <ligand>
        <name>[2Fe-2S] cluster</name>
        <dbReference type="ChEBI" id="CHEBI:190135"/>
    </ligand>
</feature>
<dbReference type="InterPro" id="IPR050353">
    <property type="entry name" value="PyrK_electron_transfer"/>
</dbReference>
<dbReference type="RefSeq" id="WP_216469507.1">
    <property type="nucleotide sequence ID" value="NZ_JAHLQI010000002.1"/>
</dbReference>
<dbReference type="InterPro" id="IPR019480">
    <property type="entry name" value="Dihydroorotate_DH_Fe-S-bd"/>
</dbReference>
<dbReference type="InterPro" id="IPR012165">
    <property type="entry name" value="Cyt_c3_hydrogenase_gsu"/>
</dbReference>
<dbReference type="CDD" id="cd06218">
    <property type="entry name" value="DHOD_e_trans"/>
    <property type="match status" value="1"/>
</dbReference>
<keyword evidence="3 10" id="KW-0001">2Fe-2S</keyword>
<evidence type="ECO:0000256" key="6">
    <source>
        <dbReference type="ARBA" id="ARBA00022975"/>
    </source>
</evidence>
<keyword evidence="8 10" id="KW-0408">Iron</keyword>
<evidence type="ECO:0000256" key="1">
    <source>
        <dbReference type="ARBA" id="ARBA00022448"/>
    </source>
</evidence>
<comment type="cofactor">
    <cofactor evidence="10">
        <name>FAD</name>
        <dbReference type="ChEBI" id="CHEBI:57692"/>
    </cofactor>
    <text evidence="10">Binds 1 FAD per subunit.</text>
</comment>
<feature type="domain" description="FAD-binding FR-type" evidence="11">
    <location>
        <begin position="2"/>
        <end position="98"/>
    </location>
</feature>
<comment type="subunit">
    <text evidence="10">Heterotetramer of 2 PyrK and 2 PyrD type B subunits.</text>
</comment>
<evidence type="ECO:0000256" key="2">
    <source>
        <dbReference type="ARBA" id="ARBA00022630"/>
    </source>
</evidence>
<evidence type="ECO:0000256" key="5">
    <source>
        <dbReference type="ARBA" id="ARBA00022827"/>
    </source>
</evidence>
<evidence type="ECO:0000256" key="10">
    <source>
        <dbReference type="HAMAP-Rule" id="MF_01211"/>
    </source>
</evidence>
<feature type="binding site" evidence="10">
    <location>
        <begin position="73"/>
        <end position="74"/>
    </location>
    <ligand>
        <name>FAD</name>
        <dbReference type="ChEBI" id="CHEBI:57692"/>
    </ligand>
</feature>
<evidence type="ECO:0000256" key="3">
    <source>
        <dbReference type="ARBA" id="ARBA00022714"/>
    </source>
</evidence>
<keyword evidence="13" id="KW-1185">Reference proteome</keyword>
<comment type="pathway">
    <text evidence="10">Pyrimidine metabolism; UMP biosynthesis via de novo pathway; orotate from (S)-dihydroorotate (NAD(+) route): step 1/1.</text>
</comment>
<evidence type="ECO:0000313" key="13">
    <source>
        <dbReference type="Proteomes" id="UP000783588"/>
    </source>
</evidence>